<feature type="region of interest" description="Disordered" evidence="9">
    <location>
        <begin position="700"/>
        <end position="720"/>
    </location>
</feature>
<feature type="region of interest" description="Disordered" evidence="9">
    <location>
        <begin position="548"/>
        <end position="608"/>
    </location>
</feature>
<dbReference type="OrthoDB" id="515401at2759"/>
<feature type="domain" description="GATA-type" evidence="10">
    <location>
        <begin position="605"/>
        <end position="658"/>
    </location>
</feature>
<evidence type="ECO:0000259" key="10">
    <source>
        <dbReference type="PROSITE" id="PS50114"/>
    </source>
</evidence>
<feature type="region of interest" description="Disordered" evidence="9">
    <location>
        <begin position="60"/>
        <end position="89"/>
    </location>
</feature>
<dbReference type="GO" id="GO:0000122">
    <property type="term" value="P:negative regulation of transcription by RNA polymerase II"/>
    <property type="evidence" value="ECO:0007669"/>
    <property type="project" value="TreeGrafter"/>
</dbReference>
<dbReference type="Gene3D" id="3.30.50.10">
    <property type="entry name" value="Erythroid Transcription Factor GATA-1, subunit A"/>
    <property type="match status" value="1"/>
</dbReference>
<evidence type="ECO:0000256" key="4">
    <source>
        <dbReference type="ARBA" id="ARBA00022833"/>
    </source>
</evidence>
<dbReference type="InterPro" id="IPR013860">
    <property type="entry name" value="AreA_GATA"/>
</dbReference>
<evidence type="ECO:0000256" key="9">
    <source>
        <dbReference type="SAM" id="MobiDB-lite"/>
    </source>
</evidence>
<feature type="compositionally biased region" description="Low complexity" evidence="9">
    <location>
        <begin position="597"/>
        <end position="608"/>
    </location>
</feature>
<feature type="region of interest" description="Disordered" evidence="9">
    <location>
        <begin position="348"/>
        <end position="429"/>
    </location>
</feature>
<dbReference type="InterPro" id="IPR013088">
    <property type="entry name" value="Znf_NHR/GATA"/>
</dbReference>
<dbReference type="PANTHER" id="PTHR10071:SF281">
    <property type="entry name" value="BOX A-BINDING FACTOR-RELATED"/>
    <property type="match status" value="1"/>
</dbReference>
<keyword evidence="3 8" id="KW-0863">Zinc-finger</keyword>
<dbReference type="CDD" id="cd00202">
    <property type="entry name" value="ZnF_GATA"/>
    <property type="match status" value="1"/>
</dbReference>
<dbReference type="GO" id="GO:0000978">
    <property type="term" value="F:RNA polymerase II cis-regulatory region sequence-specific DNA binding"/>
    <property type="evidence" value="ECO:0007669"/>
    <property type="project" value="TreeGrafter"/>
</dbReference>
<evidence type="ECO:0000313" key="11">
    <source>
        <dbReference type="EMBL" id="CAG8438310.1"/>
    </source>
</evidence>
<evidence type="ECO:0000313" key="12">
    <source>
        <dbReference type="Proteomes" id="UP000789706"/>
    </source>
</evidence>
<feature type="compositionally biased region" description="Polar residues" evidence="9">
    <location>
        <begin position="60"/>
        <end position="69"/>
    </location>
</feature>
<feature type="region of interest" description="Disordered" evidence="9">
    <location>
        <begin position="812"/>
        <end position="844"/>
    </location>
</feature>
<feature type="region of interest" description="Disordered" evidence="9">
    <location>
        <begin position="194"/>
        <end position="267"/>
    </location>
</feature>
<comment type="subcellular location">
    <subcellularLocation>
        <location evidence="1">Nucleus</location>
    </subcellularLocation>
</comment>
<keyword evidence="6" id="KW-0804">Transcription</keyword>
<keyword evidence="12" id="KW-1185">Reference proteome</keyword>
<dbReference type="GO" id="GO:0000981">
    <property type="term" value="F:DNA-binding transcription factor activity, RNA polymerase II-specific"/>
    <property type="evidence" value="ECO:0007669"/>
    <property type="project" value="TreeGrafter"/>
</dbReference>
<evidence type="ECO:0000256" key="1">
    <source>
        <dbReference type="ARBA" id="ARBA00004123"/>
    </source>
</evidence>
<evidence type="ECO:0000256" key="8">
    <source>
        <dbReference type="PROSITE-ProRule" id="PRU00094"/>
    </source>
</evidence>
<dbReference type="Pfam" id="PF00320">
    <property type="entry name" value="GATA"/>
    <property type="match status" value="1"/>
</dbReference>
<dbReference type="GO" id="GO:0008270">
    <property type="term" value="F:zinc ion binding"/>
    <property type="evidence" value="ECO:0007669"/>
    <property type="project" value="UniProtKB-KW"/>
</dbReference>
<dbReference type="SUPFAM" id="SSF57716">
    <property type="entry name" value="Glucocorticoid receptor-like (DNA-binding domain)"/>
    <property type="match status" value="1"/>
</dbReference>
<dbReference type="Proteomes" id="UP000789706">
    <property type="component" value="Unassembled WGS sequence"/>
</dbReference>
<keyword evidence="2" id="KW-0479">Metal-binding</keyword>
<feature type="region of interest" description="Disordered" evidence="9">
    <location>
        <begin position="307"/>
        <end position="329"/>
    </location>
</feature>
<protein>
    <submittedName>
        <fullName evidence="11">10139_t:CDS:1</fullName>
    </submittedName>
</protein>
<feature type="compositionally biased region" description="Low complexity" evidence="9">
    <location>
        <begin position="200"/>
        <end position="222"/>
    </location>
</feature>
<feature type="compositionally biased region" description="Low complexity" evidence="9">
    <location>
        <begin position="70"/>
        <end position="89"/>
    </location>
</feature>
<feature type="compositionally biased region" description="Polar residues" evidence="9">
    <location>
        <begin position="376"/>
        <end position="412"/>
    </location>
</feature>
<dbReference type="EMBL" id="CAJVPK010000051">
    <property type="protein sequence ID" value="CAG8438310.1"/>
    <property type="molecule type" value="Genomic_DNA"/>
</dbReference>
<proteinExistence type="predicted"/>
<dbReference type="PROSITE" id="PS50114">
    <property type="entry name" value="GATA_ZN_FINGER_2"/>
    <property type="match status" value="1"/>
</dbReference>
<organism evidence="11 12">
    <name type="scientific">Diversispora eburnea</name>
    <dbReference type="NCBI Taxonomy" id="1213867"/>
    <lineage>
        <taxon>Eukaryota</taxon>
        <taxon>Fungi</taxon>
        <taxon>Fungi incertae sedis</taxon>
        <taxon>Mucoromycota</taxon>
        <taxon>Glomeromycotina</taxon>
        <taxon>Glomeromycetes</taxon>
        <taxon>Diversisporales</taxon>
        <taxon>Diversisporaceae</taxon>
        <taxon>Diversispora</taxon>
    </lineage>
</organism>
<sequence>MYNQPSSSSFIHKTETLEDIKNTTTGISSRNFEPFQFDTLSRQFNMTSNTVQARQNCLSDTSMTDQQGPNSPINNNKDNNHLNNLNNCNGQSKKMIGVPDSKENQDLKKLVEKFIQDPLNIYEYILDDPIFPPKKKFRGVDTSDEGAKKDILGSTIWRLYTKAGDVLPNGIRVENRTWRMMAVALRRKNQEIDFNSFNKSNSNPTTHQSNNNSPSPQLPSSTAPTINGFNNVRAKRSPAASSKTPLKSSESITTNNRSTNKSKDDNSELAIFGNLDVEMDEQKPVIINGTFDSERYESSFLDDHTNFVASPESSASNTDDNHSVSTSSPSPFTFDLTGISNEFFGNSQNISGRKGFINPGKPPNNTGRPMAIPRQHSYNSHNSSTAFKKSSKQQRSLNFNPVSQLSSITIPSDTAEDSDIDLTDSMSSSASTNTAYAYTPYNSTFDQSTLDYSIMSSSGPSFPYQSFDLAGSDGINNSNPMAAYLQSSNSRPLSPSDNSGYFFDSYNPNNDIGNVEGTSSSLLDIVVLVDPEEEEKVNNLQLAMISSSMGTSSNTTMPIKRPRSSSRASLTKPTSNNTSISTPSSPSMHKDGMNGINNNSSSSKHTIPTTCTNCHTQTTPLWRRNPEGQPLCNACGLFLKLHGVVRPLSLKTDVIKKRNRGGASTSGKNPAKGVKGTVQLGTGGASMGVMGKRMSLTSSMTSRSHLGNSPNSSVLSTSAPTNAQFNTNAFNSRQQHMVGVMSKRQRRFSSDEHQLLHTQVNDASHSQNYGMIKNQATTSSNNEQQQQTPMMMVMTTALQEKKRAHTTSSIMHPTTISNSTSVSSLSINTSTTIPSTRPSPQRHYSISPQTLMLYAWPNEQMVQSVLSGEDDDNTMIPSSSAFSQQAFVGNETTDGSNSRVNAMDLEF</sequence>
<keyword evidence="7" id="KW-0539">Nucleus</keyword>
<dbReference type="Pfam" id="PF08550">
    <property type="entry name" value="GATA_AreA"/>
    <property type="match status" value="1"/>
</dbReference>
<feature type="compositionally biased region" description="Polar residues" evidence="9">
    <location>
        <begin position="707"/>
        <end position="720"/>
    </location>
</feature>
<reference evidence="11" key="1">
    <citation type="submission" date="2021-06" db="EMBL/GenBank/DDBJ databases">
        <authorList>
            <person name="Kallberg Y."/>
            <person name="Tangrot J."/>
            <person name="Rosling A."/>
        </authorList>
    </citation>
    <scope>NUCLEOTIDE SEQUENCE</scope>
    <source>
        <strain evidence="11">AZ414A</strain>
    </source>
</reference>
<evidence type="ECO:0000256" key="6">
    <source>
        <dbReference type="ARBA" id="ARBA00023163"/>
    </source>
</evidence>
<dbReference type="GO" id="GO:0045944">
    <property type="term" value="P:positive regulation of transcription by RNA polymerase II"/>
    <property type="evidence" value="ECO:0007669"/>
    <property type="project" value="TreeGrafter"/>
</dbReference>
<gene>
    <name evidence="11" type="ORF">DEBURN_LOCUS1219</name>
</gene>
<evidence type="ECO:0000256" key="7">
    <source>
        <dbReference type="ARBA" id="ARBA00023242"/>
    </source>
</evidence>
<dbReference type="InterPro" id="IPR000679">
    <property type="entry name" value="Znf_GATA"/>
</dbReference>
<feature type="compositionally biased region" description="Low complexity" evidence="9">
    <location>
        <begin position="548"/>
        <end position="557"/>
    </location>
</feature>
<dbReference type="SMART" id="SM00401">
    <property type="entry name" value="ZnF_GATA"/>
    <property type="match status" value="1"/>
</dbReference>
<feature type="compositionally biased region" description="Polar residues" evidence="9">
    <location>
        <begin position="239"/>
        <end position="259"/>
    </location>
</feature>
<keyword evidence="4" id="KW-0862">Zinc</keyword>
<dbReference type="PROSITE" id="PS00344">
    <property type="entry name" value="GATA_ZN_FINGER_1"/>
    <property type="match status" value="1"/>
</dbReference>
<comment type="caution">
    <text evidence="11">The sequence shown here is derived from an EMBL/GenBank/DDBJ whole genome shotgun (WGS) entry which is preliminary data.</text>
</comment>
<feature type="region of interest" description="Disordered" evidence="9">
    <location>
        <begin position="658"/>
        <end position="688"/>
    </location>
</feature>
<dbReference type="FunFam" id="3.30.50.10:FF:000007">
    <property type="entry name" value="Nitrogen regulatory AreA, N-terminal"/>
    <property type="match status" value="1"/>
</dbReference>
<keyword evidence="5" id="KW-0805">Transcription regulation</keyword>
<dbReference type="AlphaFoldDB" id="A0A9N8YPK0"/>
<evidence type="ECO:0000256" key="3">
    <source>
        <dbReference type="ARBA" id="ARBA00022771"/>
    </source>
</evidence>
<evidence type="ECO:0000256" key="5">
    <source>
        <dbReference type="ARBA" id="ARBA00023015"/>
    </source>
</evidence>
<accession>A0A9N8YPK0</accession>
<feature type="compositionally biased region" description="Low complexity" evidence="9">
    <location>
        <begin position="813"/>
        <end position="839"/>
    </location>
</feature>
<feature type="compositionally biased region" description="Low complexity" evidence="9">
    <location>
        <begin position="573"/>
        <end position="587"/>
    </location>
</feature>
<feature type="compositionally biased region" description="Polar residues" evidence="9">
    <location>
        <begin position="307"/>
        <end position="318"/>
    </location>
</feature>
<dbReference type="GO" id="GO:0005634">
    <property type="term" value="C:nucleus"/>
    <property type="evidence" value="ECO:0007669"/>
    <property type="project" value="UniProtKB-SubCell"/>
</dbReference>
<dbReference type="PRINTS" id="PR00619">
    <property type="entry name" value="GATAZNFINGER"/>
</dbReference>
<name>A0A9N8YPK0_9GLOM</name>
<dbReference type="PANTHER" id="PTHR10071">
    <property type="entry name" value="TRANSCRIPTION FACTOR GATA FAMILY MEMBER"/>
    <property type="match status" value="1"/>
</dbReference>
<dbReference type="InterPro" id="IPR039355">
    <property type="entry name" value="Transcription_factor_GATA"/>
</dbReference>
<evidence type="ECO:0000256" key="2">
    <source>
        <dbReference type="ARBA" id="ARBA00022723"/>
    </source>
</evidence>